<keyword evidence="2" id="KW-1185">Reference proteome</keyword>
<evidence type="ECO:0000313" key="2">
    <source>
        <dbReference type="Proteomes" id="UP000248916"/>
    </source>
</evidence>
<dbReference type="SUPFAM" id="SSF110849">
    <property type="entry name" value="ParB/Sulfiredoxin"/>
    <property type="match status" value="1"/>
</dbReference>
<dbReference type="OrthoDB" id="4545778at2"/>
<protein>
    <submittedName>
        <fullName evidence="1">ParB-like nuclease family protein</fullName>
    </submittedName>
</protein>
<dbReference type="Gene3D" id="3.90.1530.10">
    <property type="entry name" value="Conserved hypothetical protein from pyrococcus furiosus pfu- 392566-001, ParB domain"/>
    <property type="match status" value="1"/>
</dbReference>
<proteinExistence type="predicted"/>
<name>A0A2W7NHR6_9RHOB</name>
<sequence>MKDVVSDRGSLRAISIADAKPVELIDQPAPIMEWVEIVKLRVDDAYQRGLGPANWKSIRRIAGDFRWSRFTPVLCAPVPGGLFAIIDGQHRTHAALMCGIEAVPCMVVHMSVAEQASSFSWVNGNVTAISQLQIYKAALAAREPWAIASRAAVEEAGCRLMTSNRSNTQKRAGEIYTVPLIRSYIEAGCEDVVVRGLRAIRRADEVGDPAFYLAGIVKPWLAVVAEAKAPTALLERFCRAHSLVEISEQASALRKRPEYRGKTLNDLTRASMLALLRQFAQGAAA</sequence>
<comment type="caution">
    <text evidence="1">The sequence shown here is derived from an EMBL/GenBank/DDBJ whole genome shotgun (WGS) entry which is preliminary data.</text>
</comment>
<dbReference type="InterPro" id="IPR036086">
    <property type="entry name" value="ParB/Sulfiredoxin_sf"/>
</dbReference>
<gene>
    <name evidence="1" type="ORF">LX81_00260</name>
</gene>
<dbReference type="Proteomes" id="UP000248916">
    <property type="component" value="Unassembled WGS sequence"/>
</dbReference>
<accession>A0A2W7NHR6</accession>
<evidence type="ECO:0000313" key="1">
    <source>
        <dbReference type="EMBL" id="PZX19798.1"/>
    </source>
</evidence>
<organism evidence="1 2">
    <name type="scientific">Palleronia aestuarii</name>
    <dbReference type="NCBI Taxonomy" id="568105"/>
    <lineage>
        <taxon>Bacteria</taxon>
        <taxon>Pseudomonadati</taxon>
        <taxon>Pseudomonadota</taxon>
        <taxon>Alphaproteobacteria</taxon>
        <taxon>Rhodobacterales</taxon>
        <taxon>Roseobacteraceae</taxon>
        <taxon>Palleronia</taxon>
    </lineage>
</organism>
<dbReference type="AlphaFoldDB" id="A0A2W7NHR6"/>
<dbReference type="EMBL" id="QKZL01000001">
    <property type="protein sequence ID" value="PZX19798.1"/>
    <property type="molecule type" value="Genomic_DNA"/>
</dbReference>
<reference evidence="1 2" key="1">
    <citation type="submission" date="2018-06" db="EMBL/GenBank/DDBJ databases">
        <title>Genomic Encyclopedia of Archaeal and Bacterial Type Strains, Phase II (KMG-II): from individual species to whole genera.</title>
        <authorList>
            <person name="Goeker M."/>
        </authorList>
    </citation>
    <scope>NUCLEOTIDE SEQUENCE [LARGE SCALE GENOMIC DNA]</scope>
    <source>
        <strain evidence="1 2">DSM 22009</strain>
    </source>
</reference>